<dbReference type="EMBL" id="CP004346">
    <property type="protein sequence ID" value="AGH40882.1"/>
    <property type="molecule type" value="Genomic_DNA"/>
</dbReference>
<sequence length="53" mass="5734">MICQDAWHEAGLSAGHRMTGGNTLGANRVLSQAVFNPALGVLDPEPVPRHRER</sequence>
<dbReference type="PATRIC" id="fig|1254439.12.peg.619"/>
<dbReference type="KEGG" id="btp:D805_0615"/>
<name>M4RQS3_9BIFI</name>
<proteinExistence type="predicted"/>
<dbReference type="AlphaFoldDB" id="M4RQS3"/>
<keyword evidence="2" id="KW-1185">Reference proteome</keyword>
<evidence type="ECO:0000313" key="1">
    <source>
        <dbReference type="EMBL" id="AGH40882.1"/>
    </source>
</evidence>
<reference evidence="1 2" key="1">
    <citation type="journal article" date="2013" name="Genome Announc.">
        <title>Complete Genome Sequence of the Probiotic Bifidobacterium thermophilum Strain RBL67.</title>
        <authorList>
            <person name="Jans C."/>
            <person name="Lacroix C."/>
            <person name="Follador R."/>
            <person name="Stevens M.J."/>
        </authorList>
    </citation>
    <scope>NUCLEOTIDE SEQUENCE [LARGE SCALE GENOMIC DNA]</scope>
    <source>
        <strain evidence="1 2">RBL67</strain>
    </source>
</reference>
<dbReference type="Proteomes" id="UP000011835">
    <property type="component" value="Chromosome"/>
</dbReference>
<protein>
    <submittedName>
        <fullName evidence="1">Uncharacterized protein</fullName>
    </submittedName>
</protein>
<dbReference type="HOGENOM" id="CLU_3059024_0_0_11"/>
<organism evidence="1 2">
    <name type="scientific">Bifidobacterium thermophilum RBL67</name>
    <dbReference type="NCBI Taxonomy" id="1254439"/>
    <lineage>
        <taxon>Bacteria</taxon>
        <taxon>Bacillati</taxon>
        <taxon>Actinomycetota</taxon>
        <taxon>Actinomycetes</taxon>
        <taxon>Bifidobacteriales</taxon>
        <taxon>Bifidobacteriaceae</taxon>
        <taxon>Bifidobacterium</taxon>
    </lineage>
</organism>
<evidence type="ECO:0000313" key="2">
    <source>
        <dbReference type="Proteomes" id="UP000011835"/>
    </source>
</evidence>
<accession>M4RQS3</accession>
<gene>
    <name evidence="1" type="ORF">D805_0615</name>
</gene>